<keyword evidence="2" id="KW-0418">Kinase</keyword>
<dbReference type="Gene3D" id="3.30.565.10">
    <property type="entry name" value="Histidine kinase-like ATPase, C-terminal domain"/>
    <property type="match status" value="1"/>
</dbReference>
<keyword evidence="5" id="KW-0175">Coiled coil</keyword>
<dbReference type="Pfam" id="PF02518">
    <property type="entry name" value="HATPase_c"/>
    <property type="match status" value="1"/>
</dbReference>
<feature type="domain" description="Histidine kinase" evidence="7">
    <location>
        <begin position="195"/>
        <end position="385"/>
    </location>
</feature>
<dbReference type="SUPFAM" id="SSF55874">
    <property type="entry name" value="ATPase domain of HSP90 chaperone/DNA topoisomerase II/histidine kinase"/>
    <property type="match status" value="1"/>
</dbReference>
<evidence type="ECO:0000313" key="10">
    <source>
        <dbReference type="Proteomes" id="UP000482155"/>
    </source>
</evidence>
<sequence>MFIPKVLLVNDDSASLLALSTLLTHQSDYQVITARSGEEALRHVLKHDFAVILLDVSMPSMDGFETAEAIHSHPRSASVPIIFVTAHYADEIHRLKGYQKGAVDYLFTPIIPQILQTKVAVFVELAKKNLQLQHQKQELEQLNIDLTAQRKLDLQHIQERKQAEQALRQSQEELRQLASYQERIKEDERKRIAREIHDELGQNLLALRIDIAMLHARTGSHPKLNSKINGVLDHIDSTMKAMRAIINNLRPTVLDLGLNAAIEWQVKEFQRRTGITCDLVMSDEEIVVDDNRATALFRILQESLNNVFRHARATKTTIEVVRTESELHMRVADNGVGIYPNCRRKSNSFGLVGIKERVATLGGELDIETEQEKGTSVNVRIPLEDSPVGPDGIKAFERLMAPIHVASERRAAKGTTPPLVGGQFKRPATRRKKELQQGK</sequence>
<dbReference type="CDD" id="cd16917">
    <property type="entry name" value="HATPase_UhpB-NarQ-NarX-like"/>
    <property type="match status" value="1"/>
</dbReference>
<dbReference type="InterPro" id="IPR011006">
    <property type="entry name" value="CheY-like_superfamily"/>
</dbReference>
<keyword evidence="3" id="KW-0902">Two-component regulatory system</keyword>
<evidence type="ECO:0000256" key="4">
    <source>
        <dbReference type="PROSITE-ProRule" id="PRU00169"/>
    </source>
</evidence>
<dbReference type="InterPro" id="IPR003594">
    <property type="entry name" value="HATPase_dom"/>
</dbReference>
<dbReference type="PROSITE" id="PS50110">
    <property type="entry name" value="RESPONSE_REGULATORY"/>
    <property type="match status" value="1"/>
</dbReference>
<dbReference type="EMBL" id="JAAIVB010000034">
    <property type="protein sequence ID" value="NEX61136.1"/>
    <property type="molecule type" value="Genomic_DNA"/>
</dbReference>
<dbReference type="SUPFAM" id="SSF52172">
    <property type="entry name" value="CheY-like"/>
    <property type="match status" value="1"/>
</dbReference>
<evidence type="ECO:0000256" key="3">
    <source>
        <dbReference type="ARBA" id="ARBA00023012"/>
    </source>
</evidence>
<organism evidence="9 10">
    <name type="scientific">Noviherbaspirillum galbum</name>
    <dbReference type="NCBI Taxonomy" id="2709383"/>
    <lineage>
        <taxon>Bacteria</taxon>
        <taxon>Pseudomonadati</taxon>
        <taxon>Pseudomonadota</taxon>
        <taxon>Betaproteobacteria</taxon>
        <taxon>Burkholderiales</taxon>
        <taxon>Oxalobacteraceae</taxon>
        <taxon>Noviherbaspirillum</taxon>
    </lineage>
</organism>
<feature type="region of interest" description="Disordered" evidence="6">
    <location>
        <begin position="408"/>
        <end position="439"/>
    </location>
</feature>
<dbReference type="Pfam" id="PF07730">
    <property type="entry name" value="HisKA_3"/>
    <property type="match status" value="1"/>
</dbReference>
<protein>
    <submittedName>
        <fullName evidence="9">Response regulator</fullName>
    </submittedName>
</protein>
<evidence type="ECO:0000256" key="5">
    <source>
        <dbReference type="SAM" id="Coils"/>
    </source>
</evidence>
<dbReference type="PROSITE" id="PS50109">
    <property type="entry name" value="HIS_KIN"/>
    <property type="match status" value="1"/>
</dbReference>
<evidence type="ECO:0000256" key="1">
    <source>
        <dbReference type="ARBA" id="ARBA00022679"/>
    </source>
</evidence>
<dbReference type="PANTHER" id="PTHR24421:SF59">
    <property type="entry name" value="OXYGEN SENSOR HISTIDINE KINASE NREB"/>
    <property type="match status" value="1"/>
</dbReference>
<dbReference type="AlphaFoldDB" id="A0A6B3SQV4"/>
<dbReference type="SMART" id="SM00387">
    <property type="entry name" value="HATPase_c"/>
    <property type="match status" value="1"/>
</dbReference>
<evidence type="ECO:0000256" key="6">
    <source>
        <dbReference type="SAM" id="MobiDB-lite"/>
    </source>
</evidence>
<dbReference type="Gene3D" id="3.40.50.2300">
    <property type="match status" value="1"/>
</dbReference>
<accession>A0A6B3SQV4</accession>
<name>A0A6B3SQV4_9BURK</name>
<dbReference type="GO" id="GO:0046983">
    <property type="term" value="F:protein dimerization activity"/>
    <property type="evidence" value="ECO:0007669"/>
    <property type="project" value="InterPro"/>
</dbReference>
<evidence type="ECO:0000259" key="8">
    <source>
        <dbReference type="PROSITE" id="PS50110"/>
    </source>
</evidence>
<reference evidence="9 10" key="1">
    <citation type="submission" date="2020-02" db="EMBL/GenBank/DDBJ databases">
        <authorList>
            <person name="Kim M.K."/>
        </authorList>
    </citation>
    <scope>NUCLEOTIDE SEQUENCE [LARGE SCALE GENOMIC DNA]</scope>
    <source>
        <strain evidence="9 10">17J57-3</strain>
    </source>
</reference>
<evidence type="ECO:0000313" key="9">
    <source>
        <dbReference type="EMBL" id="NEX61136.1"/>
    </source>
</evidence>
<dbReference type="InterPro" id="IPR050482">
    <property type="entry name" value="Sensor_HK_TwoCompSys"/>
</dbReference>
<dbReference type="Gene3D" id="1.20.5.1930">
    <property type="match status" value="1"/>
</dbReference>
<feature type="modified residue" description="4-aspartylphosphate" evidence="4">
    <location>
        <position position="55"/>
    </location>
</feature>
<comment type="caution">
    <text evidence="9">The sequence shown here is derived from an EMBL/GenBank/DDBJ whole genome shotgun (WGS) entry which is preliminary data.</text>
</comment>
<dbReference type="InterPro" id="IPR036890">
    <property type="entry name" value="HATPase_C_sf"/>
</dbReference>
<keyword evidence="4" id="KW-0597">Phosphoprotein</keyword>
<evidence type="ECO:0000256" key="2">
    <source>
        <dbReference type="ARBA" id="ARBA00022777"/>
    </source>
</evidence>
<feature type="coiled-coil region" evidence="5">
    <location>
        <begin position="122"/>
        <end position="190"/>
    </location>
</feature>
<keyword evidence="1" id="KW-0808">Transferase</keyword>
<dbReference type="InterPro" id="IPR011712">
    <property type="entry name" value="Sig_transdc_His_kin_sub3_dim/P"/>
</dbReference>
<evidence type="ECO:0000259" key="7">
    <source>
        <dbReference type="PROSITE" id="PS50109"/>
    </source>
</evidence>
<dbReference type="GO" id="GO:0016020">
    <property type="term" value="C:membrane"/>
    <property type="evidence" value="ECO:0007669"/>
    <property type="project" value="InterPro"/>
</dbReference>
<feature type="domain" description="Response regulatory" evidence="8">
    <location>
        <begin position="5"/>
        <end position="123"/>
    </location>
</feature>
<dbReference type="PANTHER" id="PTHR24421">
    <property type="entry name" value="NITRATE/NITRITE SENSOR PROTEIN NARX-RELATED"/>
    <property type="match status" value="1"/>
</dbReference>
<dbReference type="Pfam" id="PF00072">
    <property type="entry name" value="Response_reg"/>
    <property type="match status" value="1"/>
</dbReference>
<keyword evidence="10" id="KW-1185">Reference proteome</keyword>
<dbReference type="InterPro" id="IPR001789">
    <property type="entry name" value="Sig_transdc_resp-reg_receiver"/>
</dbReference>
<dbReference type="Proteomes" id="UP000482155">
    <property type="component" value="Unassembled WGS sequence"/>
</dbReference>
<gene>
    <name evidence="9" type="ORF">G3574_08600</name>
</gene>
<dbReference type="InterPro" id="IPR005467">
    <property type="entry name" value="His_kinase_dom"/>
</dbReference>
<dbReference type="SMART" id="SM00448">
    <property type="entry name" value="REC"/>
    <property type="match status" value="1"/>
</dbReference>
<proteinExistence type="predicted"/>
<dbReference type="GO" id="GO:0000155">
    <property type="term" value="F:phosphorelay sensor kinase activity"/>
    <property type="evidence" value="ECO:0007669"/>
    <property type="project" value="InterPro"/>
</dbReference>